<reference evidence="3 4" key="1">
    <citation type="journal article" date="2019" name="PLoS Biol.">
        <title>Sex chromosomes control vertical transmission of feminizing Wolbachia symbionts in an isopod.</title>
        <authorList>
            <person name="Becking T."/>
            <person name="Chebbi M.A."/>
            <person name="Giraud I."/>
            <person name="Moumen B."/>
            <person name="Laverre T."/>
            <person name="Caubet Y."/>
            <person name="Peccoud J."/>
            <person name="Gilbert C."/>
            <person name="Cordaux R."/>
        </authorList>
    </citation>
    <scope>NUCLEOTIDE SEQUENCE [LARGE SCALE GENOMIC DNA]</scope>
    <source>
        <strain evidence="3">ANa2</strain>
        <tissue evidence="3">Whole body excluding digestive tract and cuticle</tissue>
    </source>
</reference>
<keyword evidence="1" id="KW-0325">Glycoprotein</keyword>
<dbReference type="AlphaFoldDB" id="A0A5N5T676"/>
<evidence type="ECO:0000259" key="2">
    <source>
        <dbReference type="Pfam" id="PF00135"/>
    </source>
</evidence>
<accession>A0A5N5T676</accession>
<protein>
    <submittedName>
        <fullName evidence="3">Acetylcholinesterase</fullName>
    </submittedName>
</protein>
<evidence type="ECO:0000313" key="3">
    <source>
        <dbReference type="EMBL" id="KAB7501962.1"/>
    </source>
</evidence>
<dbReference type="SUPFAM" id="SSF53474">
    <property type="entry name" value="alpha/beta-Hydrolases"/>
    <property type="match status" value="1"/>
</dbReference>
<comment type="caution">
    <text evidence="3">The sequence shown here is derived from an EMBL/GenBank/DDBJ whole genome shotgun (WGS) entry which is preliminary data.</text>
</comment>
<dbReference type="Pfam" id="PF00135">
    <property type="entry name" value="COesterase"/>
    <property type="match status" value="1"/>
</dbReference>
<dbReference type="EMBL" id="SEYY01008945">
    <property type="protein sequence ID" value="KAB7501962.1"/>
    <property type="molecule type" value="Genomic_DNA"/>
</dbReference>
<evidence type="ECO:0000256" key="1">
    <source>
        <dbReference type="ARBA" id="ARBA00023180"/>
    </source>
</evidence>
<organism evidence="3 4">
    <name type="scientific">Armadillidium nasatum</name>
    <dbReference type="NCBI Taxonomy" id="96803"/>
    <lineage>
        <taxon>Eukaryota</taxon>
        <taxon>Metazoa</taxon>
        <taxon>Ecdysozoa</taxon>
        <taxon>Arthropoda</taxon>
        <taxon>Crustacea</taxon>
        <taxon>Multicrustacea</taxon>
        <taxon>Malacostraca</taxon>
        <taxon>Eumalacostraca</taxon>
        <taxon>Peracarida</taxon>
        <taxon>Isopoda</taxon>
        <taxon>Oniscidea</taxon>
        <taxon>Crinocheta</taxon>
        <taxon>Armadillidiidae</taxon>
        <taxon>Armadillidium</taxon>
    </lineage>
</organism>
<keyword evidence="4" id="KW-1185">Reference proteome</keyword>
<dbReference type="InterPro" id="IPR050309">
    <property type="entry name" value="Type-B_Carboxylest/Lipase"/>
</dbReference>
<gene>
    <name evidence="3" type="primary">ACHE_1</name>
    <name evidence="3" type="ORF">Anas_11511</name>
</gene>
<dbReference type="PANTHER" id="PTHR11559">
    <property type="entry name" value="CARBOXYLESTERASE"/>
    <property type="match status" value="1"/>
</dbReference>
<dbReference type="OrthoDB" id="19653at2759"/>
<dbReference type="InterPro" id="IPR029058">
    <property type="entry name" value="AB_hydrolase_fold"/>
</dbReference>
<name>A0A5N5T676_9CRUS</name>
<dbReference type="InterPro" id="IPR002018">
    <property type="entry name" value="CarbesteraseB"/>
</dbReference>
<feature type="domain" description="Carboxylesterase type B" evidence="2">
    <location>
        <begin position="5"/>
        <end position="313"/>
    </location>
</feature>
<evidence type="ECO:0000313" key="4">
    <source>
        <dbReference type="Proteomes" id="UP000326759"/>
    </source>
</evidence>
<dbReference type="Proteomes" id="UP000326759">
    <property type="component" value="Unassembled WGS sequence"/>
</dbReference>
<sequence>MIVIANSLFNRAIIQSGTALCPWASNKNHRKFAIETGQEFNCSIAFGTEKYRECMQNVNPYYLTIAASQTAVWGLSSYYVLPRVDGEFIDEAPEILMRKGKYNKVDIVQGITRDEGGIDLFLAYLEPNRKVKFNNNFEYYGPISLLFQNEENSVKLARKVYQHYLQREDVTISDKDWKEIVDINSDRMFRVAHDKVANFFANDQNIKFYTYQFDHLANVSFANFLPGFVRRDVISHGEDLMFLFYGGEFLKVKLESERDLRMRDIFLNLWINFAKTGNPTPPSSDFKWHPTTSDSFRYLSLTTSPVMKDDSFQNRKFWSDLKISENLLLQKSLKNEL</sequence>
<dbReference type="Gene3D" id="3.40.50.1820">
    <property type="entry name" value="alpha/beta hydrolase"/>
    <property type="match status" value="1"/>
</dbReference>
<proteinExistence type="predicted"/>